<dbReference type="Gene3D" id="4.10.1110.10">
    <property type="entry name" value="AN1-like Zinc finger"/>
    <property type="match status" value="1"/>
</dbReference>
<dbReference type="AlphaFoldDB" id="A0A8H7E435"/>
<dbReference type="Pfam" id="PF01428">
    <property type="entry name" value="zf-AN1"/>
    <property type="match status" value="1"/>
</dbReference>
<evidence type="ECO:0000313" key="8">
    <source>
        <dbReference type="EMBL" id="KAF7507418.1"/>
    </source>
</evidence>
<evidence type="ECO:0000259" key="7">
    <source>
        <dbReference type="PROSITE" id="PS51039"/>
    </source>
</evidence>
<dbReference type="Proteomes" id="UP000606974">
    <property type="component" value="Unassembled WGS sequence"/>
</dbReference>
<evidence type="ECO:0008006" key="10">
    <source>
        <dbReference type="Google" id="ProtNLM"/>
    </source>
</evidence>
<dbReference type="Pfam" id="PF00240">
    <property type="entry name" value="ubiquitin"/>
    <property type="match status" value="1"/>
</dbReference>
<keyword evidence="1" id="KW-0479">Metal-binding</keyword>
<dbReference type="EMBL" id="JAACFV010000069">
    <property type="protein sequence ID" value="KAF7507418.1"/>
    <property type="molecule type" value="Genomic_DNA"/>
</dbReference>
<dbReference type="InterPro" id="IPR029071">
    <property type="entry name" value="Ubiquitin-like_domsf"/>
</dbReference>
<dbReference type="GO" id="GO:0008270">
    <property type="term" value="F:zinc ion binding"/>
    <property type="evidence" value="ECO:0007669"/>
    <property type="project" value="UniProtKB-KW"/>
</dbReference>
<accession>A0A8H7E435</accession>
<dbReference type="OrthoDB" id="428577at2759"/>
<dbReference type="InterPro" id="IPR000626">
    <property type="entry name" value="Ubiquitin-like_dom"/>
</dbReference>
<evidence type="ECO:0000256" key="2">
    <source>
        <dbReference type="ARBA" id="ARBA00022771"/>
    </source>
</evidence>
<evidence type="ECO:0000313" key="9">
    <source>
        <dbReference type="Proteomes" id="UP000606974"/>
    </source>
</evidence>
<keyword evidence="9" id="KW-1185">Reference proteome</keyword>
<dbReference type="PROSITE" id="PS50053">
    <property type="entry name" value="UBIQUITIN_2"/>
    <property type="match status" value="1"/>
</dbReference>
<dbReference type="SUPFAM" id="SSF54236">
    <property type="entry name" value="Ubiquitin-like"/>
    <property type="match status" value="1"/>
</dbReference>
<keyword evidence="2 4" id="KW-0863">Zinc-finger</keyword>
<sequence length="241" mass="25561">MRSRSSSASSASSLPADNVQIFVKIGGGKTIPLNVRPSNSISDVLAFLSASTTLPSDVRLLLAGRHLHPSETVSSLNLQPATTLELLSPLRGGTAPPEMSEASTLDTKPAVSAGPDTPTSGAATPTTTAGTTTSGTSTPTTTTAVRRKPRCAHPPCKAAAQAITGDCGFCQKRFCSKHRMLESHACEGLEDAKKAERDRNREKLENERTVMPHRVSAAYCKGEMPWLIFLKCDFEPLKGKS</sequence>
<feature type="region of interest" description="Disordered" evidence="5">
    <location>
        <begin position="88"/>
        <end position="151"/>
    </location>
</feature>
<feature type="domain" description="Ubiquitin-like" evidence="6">
    <location>
        <begin position="19"/>
        <end position="93"/>
    </location>
</feature>
<dbReference type="SUPFAM" id="SSF118310">
    <property type="entry name" value="AN1-like Zinc finger"/>
    <property type="match status" value="1"/>
</dbReference>
<keyword evidence="3" id="KW-0862">Zinc</keyword>
<dbReference type="Gene3D" id="3.10.20.90">
    <property type="entry name" value="Phosphatidylinositol 3-kinase Catalytic Subunit, Chain A, domain 1"/>
    <property type="match status" value="1"/>
</dbReference>
<dbReference type="PROSITE" id="PS51039">
    <property type="entry name" value="ZF_AN1"/>
    <property type="match status" value="1"/>
</dbReference>
<organism evidence="8 9">
    <name type="scientific">Endocarpon pusillum</name>
    <dbReference type="NCBI Taxonomy" id="364733"/>
    <lineage>
        <taxon>Eukaryota</taxon>
        <taxon>Fungi</taxon>
        <taxon>Dikarya</taxon>
        <taxon>Ascomycota</taxon>
        <taxon>Pezizomycotina</taxon>
        <taxon>Eurotiomycetes</taxon>
        <taxon>Chaetothyriomycetidae</taxon>
        <taxon>Verrucariales</taxon>
        <taxon>Verrucariaceae</taxon>
        <taxon>Endocarpon</taxon>
    </lineage>
</organism>
<dbReference type="InterPro" id="IPR000058">
    <property type="entry name" value="Znf_AN1"/>
</dbReference>
<feature type="domain" description="AN1-type" evidence="7">
    <location>
        <begin position="145"/>
        <end position="194"/>
    </location>
</feature>
<evidence type="ECO:0000256" key="4">
    <source>
        <dbReference type="PROSITE-ProRule" id="PRU00449"/>
    </source>
</evidence>
<feature type="compositionally biased region" description="Low complexity" evidence="5">
    <location>
        <begin position="117"/>
        <end position="143"/>
    </location>
</feature>
<evidence type="ECO:0000256" key="3">
    <source>
        <dbReference type="ARBA" id="ARBA00022833"/>
    </source>
</evidence>
<evidence type="ECO:0000256" key="5">
    <source>
        <dbReference type="SAM" id="MobiDB-lite"/>
    </source>
</evidence>
<gene>
    <name evidence="8" type="ORF">GJ744_010477</name>
</gene>
<dbReference type="SMART" id="SM00213">
    <property type="entry name" value="UBQ"/>
    <property type="match status" value="1"/>
</dbReference>
<dbReference type="SMART" id="SM00154">
    <property type="entry name" value="ZnF_AN1"/>
    <property type="match status" value="1"/>
</dbReference>
<name>A0A8H7E435_9EURO</name>
<evidence type="ECO:0000256" key="1">
    <source>
        <dbReference type="ARBA" id="ARBA00022723"/>
    </source>
</evidence>
<reference evidence="8" key="1">
    <citation type="submission" date="2020-02" db="EMBL/GenBank/DDBJ databases">
        <authorList>
            <person name="Palmer J.M."/>
        </authorList>
    </citation>
    <scope>NUCLEOTIDE SEQUENCE</scope>
    <source>
        <strain evidence="8">EPUS1.4</strain>
        <tissue evidence="8">Thallus</tissue>
    </source>
</reference>
<protein>
    <recommendedName>
        <fullName evidence="10">AN1-type domain-containing protein</fullName>
    </recommendedName>
</protein>
<proteinExistence type="predicted"/>
<dbReference type="InterPro" id="IPR035896">
    <property type="entry name" value="AN1-like_Znf"/>
</dbReference>
<evidence type="ECO:0000259" key="6">
    <source>
        <dbReference type="PROSITE" id="PS50053"/>
    </source>
</evidence>
<comment type="caution">
    <text evidence="8">The sequence shown here is derived from an EMBL/GenBank/DDBJ whole genome shotgun (WGS) entry which is preliminary data.</text>
</comment>